<evidence type="ECO:0000313" key="2">
    <source>
        <dbReference type="EMBL" id="WYY00296.1"/>
    </source>
</evidence>
<dbReference type="AlphaFoldDB" id="A0AAX4NFQ8"/>
<name>A0AAX4NFQ8_9ARCH</name>
<keyword evidence="1" id="KW-0175">Coiled coil</keyword>
<evidence type="ECO:0000313" key="3">
    <source>
        <dbReference type="Proteomes" id="UP001451606"/>
    </source>
</evidence>
<proteinExistence type="predicted"/>
<sequence>MKDNNADKIKNVEQLSREVVTMRKELEDVKEVLKGLIQVVMGREENLDEDEYN</sequence>
<dbReference type="EMBL" id="CP133772">
    <property type="protein sequence ID" value="WYY00296.1"/>
    <property type="molecule type" value="Genomic_DNA"/>
</dbReference>
<dbReference type="RefSeq" id="WP_393970637.1">
    <property type="nucleotide sequence ID" value="NZ_CP133772.1"/>
</dbReference>
<reference evidence="2 3" key="1">
    <citation type="submission" date="2023-09" db="EMBL/GenBank/DDBJ databases">
        <authorList>
            <person name="Golyshina O.V."/>
            <person name="Lunev E.A."/>
            <person name="Bargiela R."/>
            <person name="Gaines M.C."/>
            <person name="Daum B."/>
            <person name="Bale N.J."/>
            <person name="Koenen M."/>
            <person name="Sinninghe Damst J.S."/>
            <person name="Yakimov M."/>
            <person name="Golyshin P.N."/>
        </authorList>
    </citation>
    <scope>NUCLEOTIDE SEQUENCE [LARGE SCALE GENOMIC DNA]</scope>
    <source>
        <strain evidence="2 3">M1</strain>
    </source>
</reference>
<organism evidence="2 3">
    <name type="scientific">Oxyplasma meridianum</name>
    <dbReference type="NCBI Taxonomy" id="3073602"/>
    <lineage>
        <taxon>Archaea</taxon>
        <taxon>Methanobacteriati</taxon>
        <taxon>Thermoplasmatota</taxon>
        <taxon>Thermoplasmata</taxon>
        <taxon>Thermoplasmatales</taxon>
        <taxon>Thermoplasmataceae</taxon>
        <taxon>Oxyplasma</taxon>
    </lineage>
</organism>
<evidence type="ECO:0000256" key="1">
    <source>
        <dbReference type="SAM" id="Coils"/>
    </source>
</evidence>
<protein>
    <submittedName>
        <fullName evidence="2">Uncharacterized protein</fullName>
    </submittedName>
</protein>
<dbReference type="Proteomes" id="UP001451606">
    <property type="component" value="Chromosome"/>
</dbReference>
<dbReference type="KEGG" id="omr:OXIME_000861"/>
<keyword evidence="3" id="KW-1185">Reference proteome</keyword>
<gene>
    <name evidence="2" type="ORF">OXIME_000861</name>
</gene>
<dbReference type="GeneID" id="95967596"/>
<accession>A0AAX4NFQ8</accession>
<feature type="coiled-coil region" evidence="1">
    <location>
        <begin position="5"/>
        <end position="32"/>
    </location>
</feature>